<evidence type="ECO:0000313" key="3">
    <source>
        <dbReference type="EMBL" id="GMN24724.1"/>
    </source>
</evidence>
<dbReference type="EMBL" id="BTGU01005532">
    <property type="protein sequence ID" value="GMN24737.1"/>
    <property type="molecule type" value="Genomic_DNA"/>
</dbReference>
<reference evidence="2" key="1">
    <citation type="submission" date="2023-07" db="EMBL/GenBank/DDBJ databases">
        <title>draft genome sequence of fig (Ficus carica).</title>
        <authorList>
            <person name="Takahashi T."/>
            <person name="Nishimura K."/>
        </authorList>
    </citation>
    <scope>NUCLEOTIDE SEQUENCE</scope>
</reference>
<dbReference type="EMBL" id="BTGU01005523">
    <property type="protein sequence ID" value="GMN24560.1"/>
    <property type="molecule type" value="Genomic_DNA"/>
</dbReference>
<organism evidence="2 5">
    <name type="scientific">Ficus carica</name>
    <name type="common">Common fig</name>
    <dbReference type="NCBI Taxonomy" id="3494"/>
    <lineage>
        <taxon>Eukaryota</taxon>
        <taxon>Viridiplantae</taxon>
        <taxon>Streptophyta</taxon>
        <taxon>Embryophyta</taxon>
        <taxon>Tracheophyta</taxon>
        <taxon>Spermatophyta</taxon>
        <taxon>Magnoliopsida</taxon>
        <taxon>eudicotyledons</taxon>
        <taxon>Gunneridae</taxon>
        <taxon>Pentapetalae</taxon>
        <taxon>rosids</taxon>
        <taxon>fabids</taxon>
        <taxon>Rosales</taxon>
        <taxon>Moraceae</taxon>
        <taxon>Ficeae</taxon>
        <taxon>Ficus</taxon>
    </lineage>
</organism>
<dbReference type="EMBL" id="BTGU01005531">
    <property type="protein sequence ID" value="GMN24724.1"/>
    <property type="molecule type" value="Genomic_DNA"/>
</dbReference>
<evidence type="ECO:0000313" key="2">
    <source>
        <dbReference type="EMBL" id="GMN24560.1"/>
    </source>
</evidence>
<keyword evidence="5" id="KW-1185">Reference proteome</keyword>
<dbReference type="EMBL" id="BTGU01005522">
    <property type="protein sequence ID" value="GMN24542.1"/>
    <property type="molecule type" value="Genomic_DNA"/>
</dbReference>
<sequence>MTNRVSDEDLEIFVISCCSRISLQIPCWIGDYIITCNSVDQVKTSGRPAGCVKVEMVPDLSPHEERIYLQNPAPRATFPAMGIQ</sequence>
<evidence type="ECO:0000313" key="4">
    <source>
        <dbReference type="EMBL" id="GMN24737.1"/>
    </source>
</evidence>
<accession>A0AA87Z3L3</accession>
<gene>
    <name evidence="1" type="ORF">TIFTF001_047644</name>
    <name evidence="2" type="ORF">TIFTF001_047647</name>
    <name evidence="3" type="ORF">TIFTF001_047662</name>
    <name evidence="4" type="ORF">TIFTF001_047665</name>
</gene>
<dbReference type="AlphaFoldDB" id="A0AA87Z3L3"/>
<dbReference type="Proteomes" id="UP001187192">
    <property type="component" value="Unassembled WGS sequence"/>
</dbReference>
<evidence type="ECO:0000313" key="1">
    <source>
        <dbReference type="EMBL" id="GMN24542.1"/>
    </source>
</evidence>
<name>A0AA87Z3L3_FICCA</name>
<protein>
    <submittedName>
        <fullName evidence="2">Uncharacterized protein</fullName>
    </submittedName>
</protein>
<comment type="caution">
    <text evidence="2">The sequence shown here is derived from an EMBL/GenBank/DDBJ whole genome shotgun (WGS) entry which is preliminary data.</text>
</comment>
<proteinExistence type="predicted"/>
<evidence type="ECO:0000313" key="5">
    <source>
        <dbReference type="Proteomes" id="UP001187192"/>
    </source>
</evidence>